<dbReference type="SMART" id="SM00248">
    <property type="entry name" value="ANK"/>
    <property type="match status" value="2"/>
</dbReference>
<feature type="repeat" description="ANK" evidence="1">
    <location>
        <begin position="68"/>
        <end position="100"/>
    </location>
</feature>
<reference evidence="2" key="1">
    <citation type="submission" date="2014-12" db="EMBL/GenBank/DDBJ databases">
        <title>Insight into the proteome of Arion vulgaris.</title>
        <authorList>
            <person name="Aradska J."/>
            <person name="Bulat T."/>
            <person name="Smidak R."/>
            <person name="Sarate P."/>
            <person name="Gangsoo J."/>
            <person name="Sialana F."/>
            <person name="Bilban M."/>
            <person name="Lubec G."/>
        </authorList>
    </citation>
    <scope>NUCLEOTIDE SEQUENCE</scope>
    <source>
        <tissue evidence="2">Skin</tissue>
    </source>
</reference>
<dbReference type="PROSITE" id="PS50088">
    <property type="entry name" value="ANK_REPEAT"/>
    <property type="match status" value="2"/>
</dbReference>
<sequence>LIHQAAIYNNLELLQCLLQGEEKANINEPDVCGRTALYTAVSNGSIECLQLLLDNGANINIPAGPRCHNMTPLHASVVDSRHDTLALLLAHGADLTQRDESGKTPLAL</sequence>
<dbReference type="PANTHER" id="PTHR46899">
    <property type="entry name" value="PROTEIN PHOSPHATASE 1 REGULATORY SUBUNIT 27"/>
    <property type="match status" value="1"/>
</dbReference>
<dbReference type="SUPFAM" id="SSF48403">
    <property type="entry name" value="Ankyrin repeat"/>
    <property type="match status" value="1"/>
</dbReference>
<dbReference type="EMBL" id="HACG01009510">
    <property type="protein sequence ID" value="CEK56375.1"/>
    <property type="molecule type" value="Transcribed_RNA"/>
</dbReference>
<feature type="repeat" description="ANK" evidence="1">
    <location>
        <begin position="32"/>
        <end position="64"/>
    </location>
</feature>
<dbReference type="Gene3D" id="1.25.40.20">
    <property type="entry name" value="Ankyrin repeat-containing domain"/>
    <property type="match status" value="1"/>
</dbReference>
<dbReference type="InterPro" id="IPR053080">
    <property type="entry name" value="PP1_regulatory_subunit_27"/>
</dbReference>
<proteinExistence type="predicted"/>
<dbReference type="PRINTS" id="PR01415">
    <property type="entry name" value="ANKYRIN"/>
</dbReference>
<evidence type="ECO:0000256" key="1">
    <source>
        <dbReference type="PROSITE-ProRule" id="PRU00023"/>
    </source>
</evidence>
<keyword evidence="1" id="KW-0040">ANK repeat</keyword>
<name>A0A0B6YLL5_9EUPU</name>
<dbReference type="AlphaFoldDB" id="A0A0B6YLL5"/>
<dbReference type="Pfam" id="PF12796">
    <property type="entry name" value="Ank_2"/>
    <property type="match status" value="1"/>
</dbReference>
<feature type="non-terminal residue" evidence="2">
    <location>
        <position position="108"/>
    </location>
</feature>
<dbReference type="PANTHER" id="PTHR46899:SF3">
    <property type="entry name" value="PROTEIN PHOSPHATASE 1 REGULATORY SUBUNIT 27"/>
    <property type="match status" value="1"/>
</dbReference>
<dbReference type="PROSITE" id="PS50297">
    <property type="entry name" value="ANK_REP_REGION"/>
    <property type="match status" value="2"/>
</dbReference>
<feature type="non-terminal residue" evidence="2">
    <location>
        <position position="1"/>
    </location>
</feature>
<gene>
    <name evidence="2" type="primary">ORF27483</name>
</gene>
<evidence type="ECO:0000313" key="2">
    <source>
        <dbReference type="EMBL" id="CEK56375.1"/>
    </source>
</evidence>
<dbReference type="InterPro" id="IPR002110">
    <property type="entry name" value="Ankyrin_rpt"/>
</dbReference>
<organism evidence="2">
    <name type="scientific">Arion vulgaris</name>
    <dbReference type="NCBI Taxonomy" id="1028688"/>
    <lineage>
        <taxon>Eukaryota</taxon>
        <taxon>Metazoa</taxon>
        <taxon>Spiralia</taxon>
        <taxon>Lophotrochozoa</taxon>
        <taxon>Mollusca</taxon>
        <taxon>Gastropoda</taxon>
        <taxon>Heterobranchia</taxon>
        <taxon>Euthyneura</taxon>
        <taxon>Panpulmonata</taxon>
        <taxon>Eupulmonata</taxon>
        <taxon>Stylommatophora</taxon>
        <taxon>Helicina</taxon>
        <taxon>Arionoidea</taxon>
        <taxon>Arionidae</taxon>
        <taxon>Arion</taxon>
    </lineage>
</organism>
<accession>A0A0B6YLL5</accession>
<protein>
    <submittedName>
        <fullName evidence="2">Uncharacterized protein</fullName>
    </submittedName>
</protein>
<dbReference type="InterPro" id="IPR036770">
    <property type="entry name" value="Ankyrin_rpt-contain_sf"/>
</dbReference>